<dbReference type="Pfam" id="PF11307">
    <property type="entry name" value="DUF3109"/>
    <property type="match status" value="1"/>
</dbReference>
<name>A0A6J7DUQ5_9ZZZZ</name>
<protein>
    <submittedName>
        <fullName evidence="1">Unannotated protein</fullName>
    </submittedName>
</protein>
<dbReference type="AlphaFoldDB" id="A0A6J7DUQ5"/>
<gene>
    <name evidence="1" type="ORF">UFOPK3376_01033</name>
</gene>
<sequence length="241" mass="27337">MARPDDLHEYISFEDPAEQRTWVFDATFLRSNWNCIWGNGCKGILHEDAEHLQQGCCSYGAHFIDDADVQTVVESSARLSPDQWQFHAEGHDGGWTAIDPDGTTTTRVIDGACIFLNRPGFPGGAGCSLHSAALAVGERPLDWKPDVCWQLPLRLHEDTDIHGHVTSTLREWKRRDWGEGGTDFHWWCTESSDAFTGKQKAYQYLRDEIIEFTGPDVYDLLVKQLEKTRSTPLPHPAVRRK</sequence>
<accession>A0A6J7DUQ5</accession>
<dbReference type="InterPro" id="IPR021458">
    <property type="entry name" value="Rv0495c"/>
</dbReference>
<dbReference type="EMBL" id="CAFBLP010000020">
    <property type="protein sequence ID" value="CAB4874387.1"/>
    <property type="molecule type" value="Genomic_DNA"/>
</dbReference>
<proteinExistence type="predicted"/>
<evidence type="ECO:0000313" key="1">
    <source>
        <dbReference type="EMBL" id="CAB4874387.1"/>
    </source>
</evidence>
<reference evidence="1" key="1">
    <citation type="submission" date="2020-05" db="EMBL/GenBank/DDBJ databases">
        <authorList>
            <person name="Chiriac C."/>
            <person name="Salcher M."/>
            <person name="Ghai R."/>
            <person name="Kavagutti S V."/>
        </authorList>
    </citation>
    <scope>NUCLEOTIDE SEQUENCE</scope>
</reference>
<organism evidence="1">
    <name type="scientific">freshwater metagenome</name>
    <dbReference type="NCBI Taxonomy" id="449393"/>
    <lineage>
        <taxon>unclassified sequences</taxon>
        <taxon>metagenomes</taxon>
        <taxon>ecological metagenomes</taxon>
    </lineage>
</organism>